<evidence type="ECO:0000256" key="1">
    <source>
        <dbReference type="SAM" id="MobiDB-lite"/>
    </source>
</evidence>
<keyword evidence="3" id="KW-1185">Reference proteome</keyword>
<gene>
    <name evidence="2" type="ORF">B0H15DRAFT_806493</name>
</gene>
<feature type="region of interest" description="Disordered" evidence="1">
    <location>
        <begin position="390"/>
        <end position="455"/>
    </location>
</feature>
<feature type="compositionally biased region" description="Basic and acidic residues" evidence="1">
    <location>
        <begin position="60"/>
        <end position="74"/>
    </location>
</feature>
<sequence length="455" mass="51537">MPPRESSPASPSTPGPRPVEDLLALTQQLTPSKSPRTLRKIRHDIQLQANDVQQEHAALKRRAVDAEQHADSTRRPRKKRKRGDRARYADDAEVNAEATETRVRDAGRNFAIQKALFLVDSEVFETKEDQDFDANREFDSIENERQGQLHDILGLLPDEVRPKINQLWVQDSFLDGLHGQRTSIRHRLRVEALPVIADDVDAFTTSASRFDAFSEVIGYKAPTDDSEAFYERFAVPILYDEWHGRVDLDHLFRGSVLLQVFVSIIRGPRGAVGLFEGKSKLPQAKCLERIHNITRITPGAIVISAILTIWLFSADTQLVQVGDETTIDYAARHRLYIRRIREGLRDKKAWAVGLINYWNEILFPNADKSRDGAAGGERLEDDEEIDDIFDQAASIDDPPSAQEQDHRKTSSPSPAHSHHSRDSTSPRQPTPRRSASPPQHRKSTAGSRAVDWRRR</sequence>
<accession>A0AAD6TR87</accession>
<feature type="region of interest" description="Disordered" evidence="1">
    <location>
        <begin position="1"/>
        <end position="20"/>
    </location>
</feature>
<organism evidence="2 3">
    <name type="scientific">Mycena belliarum</name>
    <dbReference type="NCBI Taxonomy" id="1033014"/>
    <lineage>
        <taxon>Eukaryota</taxon>
        <taxon>Fungi</taxon>
        <taxon>Dikarya</taxon>
        <taxon>Basidiomycota</taxon>
        <taxon>Agaricomycotina</taxon>
        <taxon>Agaricomycetes</taxon>
        <taxon>Agaricomycetidae</taxon>
        <taxon>Agaricales</taxon>
        <taxon>Marasmiineae</taxon>
        <taxon>Mycenaceae</taxon>
        <taxon>Mycena</taxon>
    </lineage>
</organism>
<evidence type="ECO:0000313" key="2">
    <source>
        <dbReference type="EMBL" id="KAJ7074984.1"/>
    </source>
</evidence>
<comment type="caution">
    <text evidence="2">The sequence shown here is derived from an EMBL/GenBank/DDBJ whole genome shotgun (WGS) entry which is preliminary data.</text>
</comment>
<feature type="compositionally biased region" description="Polar residues" evidence="1">
    <location>
        <begin position="423"/>
        <end position="437"/>
    </location>
</feature>
<dbReference type="AlphaFoldDB" id="A0AAD6TR87"/>
<dbReference type="InterPro" id="IPR046521">
    <property type="entry name" value="DUF6698"/>
</dbReference>
<feature type="compositionally biased region" description="Basic residues" evidence="1">
    <location>
        <begin position="75"/>
        <end position="84"/>
    </location>
</feature>
<evidence type="ECO:0000313" key="3">
    <source>
        <dbReference type="Proteomes" id="UP001222325"/>
    </source>
</evidence>
<proteinExistence type="predicted"/>
<dbReference type="EMBL" id="JARJCN010000106">
    <property type="protein sequence ID" value="KAJ7074984.1"/>
    <property type="molecule type" value="Genomic_DNA"/>
</dbReference>
<protein>
    <submittedName>
        <fullName evidence="2">Uncharacterized protein</fullName>
    </submittedName>
</protein>
<feature type="compositionally biased region" description="Pro residues" evidence="1">
    <location>
        <begin position="1"/>
        <end position="17"/>
    </location>
</feature>
<feature type="region of interest" description="Disordered" evidence="1">
    <location>
        <begin position="60"/>
        <end position="90"/>
    </location>
</feature>
<dbReference type="Pfam" id="PF20414">
    <property type="entry name" value="DUF6698"/>
    <property type="match status" value="1"/>
</dbReference>
<reference evidence="2" key="1">
    <citation type="submission" date="2023-03" db="EMBL/GenBank/DDBJ databases">
        <title>Massive genome expansion in bonnet fungi (Mycena s.s.) driven by repeated elements and novel gene families across ecological guilds.</title>
        <authorList>
            <consortium name="Lawrence Berkeley National Laboratory"/>
            <person name="Harder C.B."/>
            <person name="Miyauchi S."/>
            <person name="Viragh M."/>
            <person name="Kuo A."/>
            <person name="Thoen E."/>
            <person name="Andreopoulos B."/>
            <person name="Lu D."/>
            <person name="Skrede I."/>
            <person name="Drula E."/>
            <person name="Henrissat B."/>
            <person name="Morin E."/>
            <person name="Kohler A."/>
            <person name="Barry K."/>
            <person name="LaButti K."/>
            <person name="Morin E."/>
            <person name="Salamov A."/>
            <person name="Lipzen A."/>
            <person name="Mereny Z."/>
            <person name="Hegedus B."/>
            <person name="Baldrian P."/>
            <person name="Stursova M."/>
            <person name="Weitz H."/>
            <person name="Taylor A."/>
            <person name="Grigoriev I.V."/>
            <person name="Nagy L.G."/>
            <person name="Martin F."/>
            <person name="Kauserud H."/>
        </authorList>
    </citation>
    <scope>NUCLEOTIDE SEQUENCE</scope>
    <source>
        <strain evidence="2">CBHHK173m</strain>
    </source>
</reference>
<name>A0AAD6TR87_9AGAR</name>
<dbReference type="Proteomes" id="UP001222325">
    <property type="component" value="Unassembled WGS sequence"/>
</dbReference>